<dbReference type="AlphaFoldDB" id="A0A2B4SV15"/>
<evidence type="ECO:0000313" key="2">
    <source>
        <dbReference type="EMBL" id="PFX34514.1"/>
    </source>
</evidence>
<accession>A0A2B4SV15</accession>
<dbReference type="PANTHER" id="PTHR21301:SF11">
    <property type="entry name" value="GIY-YIG DOMAIN-CONTAINING PROTEIN"/>
    <property type="match status" value="1"/>
</dbReference>
<protein>
    <recommendedName>
        <fullName evidence="4">GIY-YIG domain-containing protein</fullName>
    </recommendedName>
</protein>
<proteinExistence type="predicted"/>
<keyword evidence="3" id="KW-1185">Reference proteome</keyword>
<organism evidence="2 3">
    <name type="scientific">Stylophora pistillata</name>
    <name type="common">Smooth cauliflower coral</name>
    <dbReference type="NCBI Taxonomy" id="50429"/>
    <lineage>
        <taxon>Eukaryota</taxon>
        <taxon>Metazoa</taxon>
        <taxon>Cnidaria</taxon>
        <taxon>Anthozoa</taxon>
        <taxon>Hexacorallia</taxon>
        <taxon>Scleractinia</taxon>
        <taxon>Astrocoeniina</taxon>
        <taxon>Pocilloporidae</taxon>
        <taxon>Stylophora</taxon>
    </lineage>
</organism>
<dbReference type="CDD" id="cd10442">
    <property type="entry name" value="GIY-YIG_PLEs"/>
    <property type="match status" value="1"/>
</dbReference>
<gene>
    <name evidence="2" type="ORF">AWC38_SpisGene720</name>
</gene>
<dbReference type="EMBL" id="LSMT01000004">
    <property type="protein sequence ID" value="PFX34514.1"/>
    <property type="molecule type" value="Genomic_DNA"/>
</dbReference>
<feature type="region of interest" description="Disordered" evidence="1">
    <location>
        <begin position="25"/>
        <end position="52"/>
    </location>
</feature>
<comment type="caution">
    <text evidence="2">The sequence shown here is derived from an EMBL/GenBank/DDBJ whole genome shotgun (WGS) entry which is preliminary data.</text>
</comment>
<dbReference type="PANTHER" id="PTHR21301">
    <property type="entry name" value="REVERSE TRANSCRIPTASE"/>
    <property type="match status" value="1"/>
</dbReference>
<evidence type="ECO:0000313" key="3">
    <source>
        <dbReference type="Proteomes" id="UP000225706"/>
    </source>
</evidence>
<evidence type="ECO:0008006" key="4">
    <source>
        <dbReference type="Google" id="ProtNLM"/>
    </source>
</evidence>
<dbReference type="Proteomes" id="UP000225706">
    <property type="component" value="Unassembled WGS sequence"/>
</dbReference>
<evidence type="ECO:0000256" key="1">
    <source>
        <dbReference type="SAM" id="MobiDB-lite"/>
    </source>
</evidence>
<name>A0A2B4SV15_STYPI</name>
<feature type="compositionally biased region" description="Basic and acidic residues" evidence="1">
    <location>
        <begin position="25"/>
        <end position="44"/>
    </location>
</feature>
<sequence>MIVTLTETVTGVVTRTVTVTMKRDWDNDSNIDSDRDQDSDRENDIGSYSESESKRVSDTVTVTIAVAVTETRTWRVTVTATVALTETVTVTKTKNPTPERKTAEFKSTAVLPCIKGVSELLRRHLLQQGIRTVFKSDTTLRSRLVRPKDPADPNKQDGIVYKIPCTCGKVYIGETGRPMQEGMKEHDRDLRLAPTQNSGVSEHANGTGHKPLCN</sequence>
<reference evidence="3" key="1">
    <citation type="journal article" date="2017" name="bioRxiv">
        <title>Comparative analysis of the genomes of Stylophora pistillata and Acropora digitifera provides evidence for extensive differences between species of corals.</title>
        <authorList>
            <person name="Voolstra C.R."/>
            <person name="Li Y."/>
            <person name="Liew Y.J."/>
            <person name="Baumgarten S."/>
            <person name="Zoccola D."/>
            <person name="Flot J.-F."/>
            <person name="Tambutte S."/>
            <person name="Allemand D."/>
            <person name="Aranda M."/>
        </authorList>
    </citation>
    <scope>NUCLEOTIDE SEQUENCE [LARGE SCALE GENOMIC DNA]</scope>
</reference>